<name>A0ABX1UBW2_9VIBR</name>
<dbReference type="Pfam" id="PF00132">
    <property type="entry name" value="Hexapep"/>
    <property type="match status" value="1"/>
</dbReference>
<dbReference type="InterPro" id="IPR051159">
    <property type="entry name" value="Hexapeptide_acetyltransf"/>
</dbReference>
<gene>
    <name evidence="3" type="ORF">HJ568_18660</name>
</gene>
<dbReference type="RefSeq" id="WP_102455135.1">
    <property type="nucleotide sequence ID" value="NZ_JABBXC010000035.1"/>
</dbReference>
<evidence type="ECO:0000256" key="2">
    <source>
        <dbReference type="ARBA" id="ARBA00022679"/>
    </source>
</evidence>
<dbReference type="PANTHER" id="PTHR23416:SF23">
    <property type="entry name" value="ACETYLTRANSFERASE C18B11.09C-RELATED"/>
    <property type="match status" value="1"/>
</dbReference>
<keyword evidence="3" id="KW-0012">Acyltransferase</keyword>
<accession>A0ABX1UBW2</accession>
<evidence type="ECO:0000313" key="4">
    <source>
        <dbReference type="Proteomes" id="UP000590068"/>
    </source>
</evidence>
<reference evidence="3 4" key="1">
    <citation type="submission" date="2020-04" db="EMBL/GenBank/DDBJ databases">
        <title>WGS-Seq of Vibrio isolated by the O'Toole Lab.</title>
        <authorList>
            <person name="Mckone K.P."/>
            <person name="Whitaker R."/>
            <person name="Sevigney J.L."/>
            <person name="Herring J.B."/>
            <person name="O'Toole G."/>
        </authorList>
    </citation>
    <scope>NUCLEOTIDE SEQUENCE [LARGE SCALE GENOMIC DNA]</scope>
    <source>
        <strain evidence="3 4">BS_02</strain>
    </source>
</reference>
<evidence type="ECO:0000313" key="3">
    <source>
        <dbReference type="EMBL" id="NMR71939.1"/>
    </source>
</evidence>
<dbReference type="EMBL" id="JABCJR010000062">
    <property type="protein sequence ID" value="NMR71939.1"/>
    <property type="molecule type" value="Genomic_DNA"/>
</dbReference>
<dbReference type="InterPro" id="IPR001451">
    <property type="entry name" value="Hexapep"/>
</dbReference>
<keyword evidence="2" id="KW-0808">Transferase</keyword>
<dbReference type="CDD" id="cd04647">
    <property type="entry name" value="LbH_MAT_like"/>
    <property type="match status" value="1"/>
</dbReference>
<sequence>MFINKIINKLLESFISDESFARKYGVTIGSNCKVSTRNFSSEPYLITIGDNVRIAQGVKFFTHGGLIPFRKENPTLDIFGKISVGDNVHIGDGAFILPGVKIESNCIIGAGSVVSKSVPTGSVVAGNPARIVSTLDDFLDRANVISFGTKGMSFEEKKDVLLSTSSEDPRFITKPFMSGRL</sequence>
<protein>
    <submittedName>
        <fullName evidence="3">Acyltransferase</fullName>
    </submittedName>
</protein>
<dbReference type="Proteomes" id="UP000590068">
    <property type="component" value="Unassembled WGS sequence"/>
</dbReference>
<comment type="caution">
    <text evidence="3">The sequence shown here is derived from an EMBL/GenBank/DDBJ whole genome shotgun (WGS) entry which is preliminary data.</text>
</comment>
<dbReference type="InterPro" id="IPR011004">
    <property type="entry name" value="Trimer_LpxA-like_sf"/>
</dbReference>
<comment type="similarity">
    <text evidence="1">Belongs to the transferase hexapeptide repeat family.</text>
</comment>
<dbReference type="SUPFAM" id="SSF51161">
    <property type="entry name" value="Trimeric LpxA-like enzymes"/>
    <property type="match status" value="1"/>
</dbReference>
<keyword evidence="4" id="KW-1185">Reference proteome</keyword>
<evidence type="ECO:0000256" key="1">
    <source>
        <dbReference type="ARBA" id="ARBA00007274"/>
    </source>
</evidence>
<dbReference type="PANTHER" id="PTHR23416">
    <property type="entry name" value="SIALIC ACID SYNTHASE-RELATED"/>
    <property type="match status" value="1"/>
</dbReference>
<organism evidence="3 4">
    <name type="scientific">Vibrio breoganii</name>
    <dbReference type="NCBI Taxonomy" id="553239"/>
    <lineage>
        <taxon>Bacteria</taxon>
        <taxon>Pseudomonadati</taxon>
        <taxon>Pseudomonadota</taxon>
        <taxon>Gammaproteobacteria</taxon>
        <taxon>Vibrionales</taxon>
        <taxon>Vibrionaceae</taxon>
        <taxon>Vibrio</taxon>
    </lineage>
</organism>
<dbReference type="GO" id="GO:0016746">
    <property type="term" value="F:acyltransferase activity"/>
    <property type="evidence" value="ECO:0007669"/>
    <property type="project" value="UniProtKB-KW"/>
</dbReference>
<proteinExistence type="inferred from homology"/>
<dbReference type="Gene3D" id="2.160.10.10">
    <property type="entry name" value="Hexapeptide repeat proteins"/>
    <property type="match status" value="1"/>
</dbReference>